<evidence type="ECO:0000256" key="5">
    <source>
        <dbReference type="ARBA" id="ARBA00022989"/>
    </source>
</evidence>
<dbReference type="AlphaFoldDB" id="A0A1F5L2L2"/>
<dbReference type="InterPro" id="IPR044851">
    <property type="entry name" value="Wax_synthase"/>
</dbReference>
<keyword evidence="5 7" id="KW-1133">Transmembrane helix</keyword>
<proteinExistence type="inferred from homology"/>
<protein>
    <recommendedName>
        <fullName evidence="8">Wax synthase domain-containing protein</fullName>
    </recommendedName>
</protein>
<feature type="transmembrane region" description="Helical" evidence="7">
    <location>
        <begin position="46"/>
        <end position="69"/>
    </location>
</feature>
<dbReference type="EMBL" id="LXJU01000056">
    <property type="protein sequence ID" value="OGE47199.1"/>
    <property type="molecule type" value="Genomic_DNA"/>
</dbReference>
<dbReference type="Pfam" id="PF13813">
    <property type="entry name" value="MBOAT_2"/>
    <property type="match status" value="1"/>
</dbReference>
<evidence type="ECO:0000313" key="10">
    <source>
        <dbReference type="Proteomes" id="UP000177622"/>
    </source>
</evidence>
<name>A0A1F5L2L2_PENAI</name>
<organism evidence="9 10">
    <name type="scientific">Penicillium arizonense</name>
    <dbReference type="NCBI Taxonomy" id="1835702"/>
    <lineage>
        <taxon>Eukaryota</taxon>
        <taxon>Fungi</taxon>
        <taxon>Dikarya</taxon>
        <taxon>Ascomycota</taxon>
        <taxon>Pezizomycotina</taxon>
        <taxon>Eurotiomycetes</taxon>
        <taxon>Eurotiomycetidae</taxon>
        <taxon>Eurotiales</taxon>
        <taxon>Aspergillaceae</taxon>
        <taxon>Penicillium</taxon>
    </lineage>
</organism>
<comment type="similarity">
    <text evidence="2">Belongs to the wax synthase family.</text>
</comment>
<dbReference type="GO" id="GO:0016020">
    <property type="term" value="C:membrane"/>
    <property type="evidence" value="ECO:0007669"/>
    <property type="project" value="UniProtKB-SubCell"/>
</dbReference>
<evidence type="ECO:0000256" key="2">
    <source>
        <dbReference type="ARBA" id="ARBA00007282"/>
    </source>
</evidence>
<evidence type="ECO:0000256" key="3">
    <source>
        <dbReference type="ARBA" id="ARBA00022679"/>
    </source>
</evidence>
<keyword evidence="3" id="KW-0808">Transferase</keyword>
<dbReference type="GO" id="GO:0006629">
    <property type="term" value="P:lipid metabolic process"/>
    <property type="evidence" value="ECO:0007669"/>
    <property type="project" value="InterPro"/>
</dbReference>
<keyword evidence="4 7" id="KW-0812">Transmembrane</keyword>
<feature type="transmembrane region" description="Helical" evidence="7">
    <location>
        <begin position="159"/>
        <end position="180"/>
    </location>
</feature>
<dbReference type="GO" id="GO:0008374">
    <property type="term" value="F:O-acyltransferase activity"/>
    <property type="evidence" value="ECO:0007669"/>
    <property type="project" value="InterPro"/>
</dbReference>
<dbReference type="GeneID" id="34582224"/>
<reference evidence="9 10" key="1">
    <citation type="journal article" date="2016" name="Sci. Rep.">
        <title>Penicillium arizonense, a new, genome sequenced fungal species, reveals a high chemical diversity in secreted metabolites.</title>
        <authorList>
            <person name="Grijseels S."/>
            <person name="Nielsen J.C."/>
            <person name="Randelovic M."/>
            <person name="Nielsen J."/>
            <person name="Nielsen K.F."/>
            <person name="Workman M."/>
            <person name="Frisvad J.C."/>
        </authorList>
    </citation>
    <scope>NUCLEOTIDE SEQUENCE [LARGE SCALE GENOMIC DNA]</scope>
    <source>
        <strain evidence="9 10">CBS 141311</strain>
    </source>
</reference>
<feature type="domain" description="Wax synthase" evidence="8">
    <location>
        <begin position="1"/>
        <end position="82"/>
    </location>
</feature>
<sequence length="184" mass="21116">MSDAYTVRGFWGKFWHQSLRWPFTSVSNYITRDVLRLPRPSILERYANISFTFFMSGVLHLVCNAILGIPPSESGAVKFFCCFPLAIIIEDGIEEFWHRVAGQDKVNIQPVQPVPFWQRLIGFIWVGVWMCVTSPWYLYPAARQQPDKDWLVPFSFIKAIGLVAVQATLVLYGIFLYFAVGGEI</sequence>
<evidence type="ECO:0000313" key="9">
    <source>
        <dbReference type="EMBL" id="OGE47199.1"/>
    </source>
</evidence>
<keyword evidence="10" id="KW-1185">Reference proteome</keyword>
<gene>
    <name evidence="9" type="ORF">PENARI_c056G06583</name>
</gene>
<evidence type="ECO:0000259" key="8">
    <source>
        <dbReference type="Pfam" id="PF13813"/>
    </source>
</evidence>
<evidence type="ECO:0000256" key="6">
    <source>
        <dbReference type="ARBA" id="ARBA00023136"/>
    </source>
</evidence>
<dbReference type="RefSeq" id="XP_022482661.1">
    <property type="nucleotide sequence ID" value="XM_022637490.1"/>
</dbReference>
<accession>A0A1F5L2L2</accession>
<dbReference type="InterPro" id="IPR032805">
    <property type="entry name" value="Wax_synthase_dom"/>
</dbReference>
<dbReference type="PANTHER" id="PTHR31595">
    <property type="entry name" value="LONG-CHAIN-ALCOHOL O-FATTY-ACYLTRANSFERASE 3-RELATED"/>
    <property type="match status" value="1"/>
</dbReference>
<dbReference type="PANTHER" id="PTHR31595:SF27">
    <property type="entry name" value="WAX SYNTHASE DOMAIN-CONTAINING PROTEIN-RELATED"/>
    <property type="match status" value="1"/>
</dbReference>
<evidence type="ECO:0000256" key="7">
    <source>
        <dbReference type="SAM" id="Phobius"/>
    </source>
</evidence>
<evidence type="ECO:0000256" key="4">
    <source>
        <dbReference type="ARBA" id="ARBA00022692"/>
    </source>
</evidence>
<comment type="caution">
    <text evidence="9">The sequence shown here is derived from an EMBL/GenBank/DDBJ whole genome shotgun (WGS) entry which is preliminary data.</text>
</comment>
<evidence type="ECO:0000256" key="1">
    <source>
        <dbReference type="ARBA" id="ARBA00004141"/>
    </source>
</evidence>
<dbReference type="Proteomes" id="UP000177622">
    <property type="component" value="Unassembled WGS sequence"/>
</dbReference>
<feature type="transmembrane region" description="Helical" evidence="7">
    <location>
        <begin position="120"/>
        <end position="139"/>
    </location>
</feature>
<keyword evidence="6 7" id="KW-0472">Membrane</keyword>
<dbReference type="OrthoDB" id="1077582at2759"/>
<comment type="subcellular location">
    <subcellularLocation>
        <location evidence="1">Membrane</location>
        <topology evidence="1">Multi-pass membrane protein</topology>
    </subcellularLocation>
</comment>